<feature type="domain" description="F5/8 type C" evidence="2">
    <location>
        <begin position="791"/>
        <end position="906"/>
    </location>
</feature>
<dbReference type="InterPro" id="IPR014718">
    <property type="entry name" value="GH-type_carb-bd"/>
</dbReference>
<protein>
    <submittedName>
        <fullName evidence="3">Endo-alpha-N-acetylgalactosaminidase</fullName>
        <ecNumber evidence="3">3.2.1.97</ecNumber>
    </submittedName>
</protein>
<evidence type="ECO:0000313" key="3">
    <source>
        <dbReference type="EMBL" id="AQT69033.1"/>
    </source>
</evidence>
<dbReference type="SMART" id="SM00231">
    <property type="entry name" value="FA58C"/>
    <property type="match status" value="1"/>
</dbReference>
<dbReference type="GO" id="GO:0030246">
    <property type="term" value="F:carbohydrate binding"/>
    <property type="evidence" value="ECO:0007669"/>
    <property type="project" value="InterPro"/>
</dbReference>
<dbReference type="EC" id="3.2.1.97" evidence="3"/>
<dbReference type="Gene3D" id="2.60.120.260">
    <property type="entry name" value="Galactose-binding domain-like"/>
    <property type="match status" value="4"/>
</dbReference>
<dbReference type="AlphaFoldDB" id="A0A1U9NM98"/>
<keyword evidence="1" id="KW-0732">Signal</keyword>
<dbReference type="STRING" id="1936003.STSP2_02214"/>
<proteinExistence type="predicted"/>
<dbReference type="Pfam" id="PF21466">
    <property type="entry name" value="GH101_dom-5"/>
    <property type="match status" value="1"/>
</dbReference>
<dbReference type="GO" id="GO:0033926">
    <property type="term" value="F:endo-alpha-N-acetylgalactosaminidase activity"/>
    <property type="evidence" value="ECO:0007669"/>
    <property type="project" value="UniProtKB-EC"/>
</dbReference>
<dbReference type="Pfam" id="PF12905">
    <property type="entry name" value="Glyco_hydro_101"/>
    <property type="match status" value="1"/>
</dbReference>
<dbReference type="Pfam" id="PF17451">
    <property type="entry name" value="Glyco_hyd_101C"/>
    <property type="match status" value="1"/>
</dbReference>
<dbReference type="Pfam" id="PF18080">
    <property type="entry name" value="Gal_mutarotas_3"/>
    <property type="match status" value="1"/>
</dbReference>
<dbReference type="InterPro" id="IPR049314">
    <property type="entry name" value="GH101_dom-5"/>
</dbReference>
<dbReference type="InterPro" id="IPR025706">
    <property type="entry name" value="Endoa_GalNAc"/>
</dbReference>
<reference evidence="4" key="1">
    <citation type="submission" date="2017-02" db="EMBL/GenBank/DDBJ databases">
        <title>Comparative genomics and description of representatives of a novel lineage of planctomycetes thriving in anoxic sediments.</title>
        <authorList>
            <person name="Spring S."/>
            <person name="Bunk B."/>
            <person name="Sproer C."/>
        </authorList>
    </citation>
    <scope>NUCLEOTIDE SEQUENCE [LARGE SCALE GENOMIC DNA]</scope>
    <source>
        <strain evidence="4">ST-NAGAB-D1</strain>
    </source>
</reference>
<dbReference type="KEGG" id="alus:STSP2_02214"/>
<keyword evidence="3" id="KW-0378">Hydrolase</keyword>
<dbReference type="RefSeq" id="WP_146662518.1">
    <property type="nucleotide sequence ID" value="NZ_CP019791.1"/>
</dbReference>
<feature type="chain" id="PRO_5013341557" evidence="1">
    <location>
        <begin position="21"/>
        <end position="1150"/>
    </location>
</feature>
<evidence type="ECO:0000259" key="2">
    <source>
        <dbReference type="PROSITE" id="PS50022"/>
    </source>
</evidence>
<dbReference type="EMBL" id="CP019791">
    <property type="protein sequence ID" value="AQT69033.1"/>
    <property type="molecule type" value="Genomic_DNA"/>
</dbReference>
<dbReference type="Pfam" id="PF17974">
    <property type="entry name" value="GalBD_like"/>
    <property type="match status" value="1"/>
</dbReference>
<evidence type="ECO:0000313" key="4">
    <source>
        <dbReference type="Proteomes" id="UP000189674"/>
    </source>
</evidence>
<feature type="signal peptide" evidence="1">
    <location>
        <begin position="1"/>
        <end position="20"/>
    </location>
</feature>
<dbReference type="InterPro" id="IPR040502">
    <property type="entry name" value="GH101_dom-6"/>
</dbReference>
<sequence length="1150" mass="128256" precursor="true">MMARFWSVVLLAVFSFSASAGTISSNDLEVNLDTGFPGIESYSFKGETVDLGGSTANTVLLNKETFKPAVEFGVTGDDSAEYVMDFADIGVKLIMEVETSPEAISFTITDIIETSDFMVKRIEMPGLVLARGEGDSTAALANFPKASYASEKPEDRDVFGKVSQLSADQLRSSAPDGGKGTSYAFVSDGDVCAGIYTNVMEEDLRMIVNFAGEGENKTISVAPGEWQWRQVSFMTTVPPKVKLIVATDNNDDGEVTWQDGAIAYRRNTPKAYGAGTLKDHVIGHIAMNFGSQATNPFLRVLDNAKKVWLYTDGMGQHIQFKGYQSEGHDSSHPDYGGNVGRRQGGRDDLNFVMRRGHDFDVLSGVHINATEYHREAKNFNWDIANEGSIGWSWLDESYHTDYIYDSAFGTLYPRLEEMRADLPWLDFVYLDVFYGRGWPGWRMHTKTNDLGILQFTEFPGVMERAVIWDHVANDWTQAIWGKGDRSEIARFIYYSEKDTFRHDPLLRGTNCDGFMGWHAERDMLQTIKSAFTVNLPTKYLQHFELIKQTDDSALFDSGAKTEVEGEVSKIYGADGQFIGSCRYEKPKSRPVDNLVFIPWDPMTEEKIYHWNDKGGESDWTVPQSWSDVDSAYLYRLTDLGRVFEKEVPVISNNVKLTGIKAGTPYVLYRDIAGPLPQMEWGEGGLVADPGFDSHSFDYWEKAEDSADVKFQNNKFGQTELIMSSKGGKISQDIHGLEAGETYAASVWFSVKGEQPATIMVKDYEPTLELPAINKEMWTVSTSSGSGKAAIDGSVGSIWHTAYGKTTPKHPHHITIDFGKTLMLDGFVQTARTDMHNGVITDYSVQASTNGEDWNTVIEKDTFEYDGNEAKVMFDEPVKAKYFKLIALSEHRGGPWASVAELDVIGEPATATKDGGKPKIATVTRTIDSTDLTNFTDQSSKYMSNWHRMKVLFDVPEGVDSAEIVISAAEGKSDSAVFFDDVRVVKSGRSTPPEDAENVVLYEDFENVDEGWGPFMYGWKGPMNTHLSETNLPYTNDTIEGEFSLKTRHERHEGIIYRTVPATLKLQSNTEYRVSFDYLSDTTDRYTFIAASGSDDDGMVEQDLTNGAWEPTAESFVFETGTGSDWYIGVRKNSRENGILVIDNVLVEKVE</sequence>
<gene>
    <name evidence="3" type="ORF">STSP2_02214</name>
</gene>
<dbReference type="PROSITE" id="PS50022">
    <property type="entry name" value="FA58C_3"/>
    <property type="match status" value="1"/>
</dbReference>
<accession>A0A1U9NM98</accession>
<dbReference type="InterPro" id="IPR013780">
    <property type="entry name" value="Glyco_hydro_b"/>
</dbReference>
<dbReference type="SUPFAM" id="SSF49785">
    <property type="entry name" value="Galactose-binding domain-like"/>
    <property type="match status" value="1"/>
</dbReference>
<keyword evidence="4" id="KW-1185">Reference proteome</keyword>
<name>A0A1U9NM98_9BACT</name>
<dbReference type="OrthoDB" id="1095434at2"/>
<dbReference type="InterPro" id="IPR035364">
    <property type="entry name" value="Beta_sandwich_GH101"/>
</dbReference>
<keyword evidence="3" id="KW-0326">Glycosidase</keyword>
<dbReference type="InterPro" id="IPR008979">
    <property type="entry name" value="Galactose-bd-like_sf"/>
</dbReference>
<evidence type="ECO:0000256" key="1">
    <source>
        <dbReference type="SAM" id="SignalP"/>
    </source>
</evidence>
<dbReference type="Gene3D" id="3.20.20.80">
    <property type="entry name" value="Glycosidases"/>
    <property type="match status" value="1"/>
</dbReference>
<dbReference type="InterPro" id="IPR000421">
    <property type="entry name" value="FA58C"/>
</dbReference>
<dbReference type="InterPro" id="IPR040633">
    <property type="entry name" value="Gal_mutarotas_3"/>
</dbReference>
<dbReference type="Gene3D" id="2.70.98.10">
    <property type="match status" value="1"/>
</dbReference>
<organism evidence="3 4">
    <name type="scientific">Anaerohalosphaera lusitana</name>
    <dbReference type="NCBI Taxonomy" id="1936003"/>
    <lineage>
        <taxon>Bacteria</taxon>
        <taxon>Pseudomonadati</taxon>
        <taxon>Planctomycetota</taxon>
        <taxon>Phycisphaerae</taxon>
        <taxon>Sedimentisphaerales</taxon>
        <taxon>Anaerohalosphaeraceae</taxon>
        <taxon>Anaerohalosphaera</taxon>
    </lineage>
</organism>
<dbReference type="Gene3D" id="2.60.40.1180">
    <property type="entry name" value="Golgi alpha-mannosidase II"/>
    <property type="match status" value="1"/>
</dbReference>
<dbReference type="Proteomes" id="UP000189674">
    <property type="component" value="Chromosome"/>
</dbReference>
<dbReference type="Pfam" id="PF00754">
    <property type="entry name" value="F5_F8_type_C"/>
    <property type="match status" value="1"/>
</dbReference>